<dbReference type="GO" id="GO:0045046">
    <property type="term" value="P:protein import into peroxisome membrane"/>
    <property type="evidence" value="ECO:0007669"/>
    <property type="project" value="TreeGrafter"/>
</dbReference>
<protein>
    <recommendedName>
        <fullName evidence="2">Peroxin-19</fullName>
    </recommendedName>
</protein>
<dbReference type="PANTHER" id="PTHR12774">
    <property type="entry name" value="PEROXISOMAL BIOGENESIS FACTOR 19"/>
    <property type="match status" value="1"/>
</dbReference>
<comment type="similarity">
    <text evidence="1">Belongs to the peroxin-19 family.</text>
</comment>
<dbReference type="GO" id="GO:0005778">
    <property type="term" value="C:peroxisomal membrane"/>
    <property type="evidence" value="ECO:0007669"/>
    <property type="project" value="TreeGrafter"/>
</dbReference>
<dbReference type="Proteomes" id="UP001168990">
    <property type="component" value="Unassembled WGS sequence"/>
</dbReference>
<name>A0AA39FUJ3_9HYME</name>
<sequence length="317" mass="34831">MYILCTGKDLFLICMYNAYNAYTNIENSHSIILIICICTYIAANSNGALADFDTLSQDIVKKENVAVTETPKADEKPAGITTDESWTQDFIKQTAEQFGENLQSLMQNGDNSELGSSLQKMAQTVATAISSGSEAVNSGEGAEFQAAIAQALKDISATSENLQNAGPSINELDLAAMFGSASLGESSGDMLPFMQGMMQSLLSKEILYPALKELADKYPSWLNEKKDIFSAEEIEKYNKQLDLMRKVCDELEMEKADDANDVKMERFDKIMKLMHEMQSYGAPPEDLVGDQPNLFQMDSEGNPTLPPGIDPQNCNIM</sequence>
<reference evidence="3" key="2">
    <citation type="submission" date="2023-03" db="EMBL/GenBank/DDBJ databases">
        <authorList>
            <person name="Inwood S.N."/>
            <person name="Skelly J.G."/>
            <person name="Guhlin J."/>
            <person name="Harrop T.W.R."/>
            <person name="Goldson S.G."/>
            <person name="Dearden P.K."/>
        </authorList>
    </citation>
    <scope>NUCLEOTIDE SEQUENCE</scope>
    <source>
        <strain evidence="3">Irish</strain>
        <tissue evidence="3">Whole body</tissue>
    </source>
</reference>
<dbReference type="InterPro" id="IPR006708">
    <property type="entry name" value="Pex19"/>
</dbReference>
<gene>
    <name evidence="3" type="ORF">PV328_000062</name>
</gene>
<dbReference type="InterPro" id="IPR038322">
    <property type="entry name" value="Pex19_C_sf"/>
</dbReference>
<dbReference type="PANTHER" id="PTHR12774:SF2">
    <property type="entry name" value="PEROXISOMAL BIOGENESIS FACTOR 19"/>
    <property type="match status" value="1"/>
</dbReference>
<dbReference type="Gene3D" id="1.20.120.900">
    <property type="entry name" value="Pex19, mPTS binding domain"/>
    <property type="match status" value="1"/>
</dbReference>
<comment type="caution">
    <text evidence="3">The sequence shown here is derived from an EMBL/GenBank/DDBJ whole genome shotgun (WGS) entry which is preliminary data.</text>
</comment>
<accession>A0AA39FUJ3</accession>
<evidence type="ECO:0000256" key="2">
    <source>
        <dbReference type="ARBA" id="ARBA00029688"/>
    </source>
</evidence>
<dbReference type="EMBL" id="JAQQBS010000001">
    <property type="protein sequence ID" value="KAK0175866.1"/>
    <property type="molecule type" value="Genomic_DNA"/>
</dbReference>
<organism evidence="3 4">
    <name type="scientific">Microctonus aethiopoides</name>
    <dbReference type="NCBI Taxonomy" id="144406"/>
    <lineage>
        <taxon>Eukaryota</taxon>
        <taxon>Metazoa</taxon>
        <taxon>Ecdysozoa</taxon>
        <taxon>Arthropoda</taxon>
        <taxon>Hexapoda</taxon>
        <taxon>Insecta</taxon>
        <taxon>Pterygota</taxon>
        <taxon>Neoptera</taxon>
        <taxon>Endopterygota</taxon>
        <taxon>Hymenoptera</taxon>
        <taxon>Apocrita</taxon>
        <taxon>Ichneumonoidea</taxon>
        <taxon>Braconidae</taxon>
        <taxon>Euphorinae</taxon>
        <taxon>Microctonus</taxon>
    </lineage>
</organism>
<evidence type="ECO:0000313" key="4">
    <source>
        <dbReference type="Proteomes" id="UP001168990"/>
    </source>
</evidence>
<dbReference type="GO" id="GO:0033328">
    <property type="term" value="F:peroxisome membrane targeting sequence binding"/>
    <property type="evidence" value="ECO:0007669"/>
    <property type="project" value="TreeGrafter"/>
</dbReference>
<proteinExistence type="inferred from homology"/>
<keyword evidence="4" id="KW-1185">Reference proteome</keyword>
<dbReference type="AlphaFoldDB" id="A0AA39FUJ3"/>
<evidence type="ECO:0000313" key="3">
    <source>
        <dbReference type="EMBL" id="KAK0175866.1"/>
    </source>
</evidence>
<evidence type="ECO:0000256" key="1">
    <source>
        <dbReference type="ARBA" id="ARBA00006326"/>
    </source>
</evidence>
<dbReference type="Pfam" id="PF04614">
    <property type="entry name" value="Pex19"/>
    <property type="match status" value="1"/>
</dbReference>
<reference evidence="3" key="1">
    <citation type="journal article" date="2023" name="bioRxiv">
        <title>Scaffold-level genome assemblies of two parasitoid biocontrol wasps reveal the parthenogenesis mechanism and an associated novel virus.</title>
        <authorList>
            <person name="Inwood S."/>
            <person name="Skelly J."/>
            <person name="Guhlin J."/>
            <person name="Harrop T."/>
            <person name="Goldson S."/>
            <person name="Dearden P."/>
        </authorList>
    </citation>
    <scope>NUCLEOTIDE SEQUENCE</scope>
    <source>
        <strain evidence="3">Irish</strain>
        <tissue evidence="3">Whole body</tissue>
    </source>
</reference>